<accession>A0A2R6WBW5</accession>
<keyword evidence="3" id="KW-1185">Reference proteome</keyword>
<dbReference type="EMBL" id="KZ772784">
    <property type="protein sequence ID" value="PTQ31346.1"/>
    <property type="molecule type" value="Genomic_DNA"/>
</dbReference>
<evidence type="ECO:0000313" key="2">
    <source>
        <dbReference type="EMBL" id="PTQ31346.1"/>
    </source>
</evidence>
<evidence type="ECO:0008006" key="4">
    <source>
        <dbReference type="Google" id="ProtNLM"/>
    </source>
</evidence>
<organism evidence="2 3">
    <name type="scientific">Marchantia polymorpha</name>
    <name type="common">Common liverwort</name>
    <name type="synonym">Marchantia aquatica</name>
    <dbReference type="NCBI Taxonomy" id="3197"/>
    <lineage>
        <taxon>Eukaryota</taxon>
        <taxon>Viridiplantae</taxon>
        <taxon>Streptophyta</taxon>
        <taxon>Embryophyta</taxon>
        <taxon>Marchantiophyta</taxon>
        <taxon>Marchantiopsida</taxon>
        <taxon>Marchantiidae</taxon>
        <taxon>Marchantiales</taxon>
        <taxon>Marchantiaceae</taxon>
        <taxon>Marchantia</taxon>
    </lineage>
</organism>
<proteinExistence type="predicted"/>
<evidence type="ECO:0000256" key="1">
    <source>
        <dbReference type="SAM" id="SignalP"/>
    </source>
</evidence>
<feature type="signal peptide" evidence="1">
    <location>
        <begin position="1"/>
        <end position="22"/>
    </location>
</feature>
<name>A0A2R6WBW5_MARPO</name>
<keyword evidence="1" id="KW-0732">Signal</keyword>
<feature type="chain" id="PRO_5015333273" description="Secreted protein" evidence="1">
    <location>
        <begin position="23"/>
        <end position="136"/>
    </location>
</feature>
<reference evidence="3" key="1">
    <citation type="journal article" date="2017" name="Cell">
        <title>Insights into land plant evolution garnered from the Marchantia polymorpha genome.</title>
        <authorList>
            <person name="Bowman J.L."/>
            <person name="Kohchi T."/>
            <person name="Yamato K.T."/>
            <person name="Jenkins J."/>
            <person name="Shu S."/>
            <person name="Ishizaki K."/>
            <person name="Yamaoka S."/>
            <person name="Nishihama R."/>
            <person name="Nakamura Y."/>
            <person name="Berger F."/>
            <person name="Adam C."/>
            <person name="Aki S.S."/>
            <person name="Althoff F."/>
            <person name="Araki T."/>
            <person name="Arteaga-Vazquez M.A."/>
            <person name="Balasubrmanian S."/>
            <person name="Barry K."/>
            <person name="Bauer D."/>
            <person name="Boehm C.R."/>
            <person name="Briginshaw L."/>
            <person name="Caballero-Perez J."/>
            <person name="Catarino B."/>
            <person name="Chen F."/>
            <person name="Chiyoda S."/>
            <person name="Chovatia M."/>
            <person name="Davies K.M."/>
            <person name="Delmans M."/>
            <person name="Demura T."/>
            <person name="Dierschke T."/>
            <person name="Dolan L."/>
            <person name="Dorantes-Acosta A.E."/>
            <person name="Eklund D.M."/>
            <person name="Florent S.N."/>
            <person name="Flores-Sandoval E."/>
            <person name="Fujiyama A."/>
            <person name="Fukuzawa H."/>
            <person name="Galik B."/>
            <person name="Grimanelli D."/>
            <person name="Grimwood J."/>
            <person name="Grossniklaus U."/>
            <person name="Hamada T."/>
            <person name="Haseloff J."/>
            <person name="Hetherington A.J."/>
            <person name="Higo A."/>
            <person name="Hirakawa Y."/>
            <person name="Hundley H.N."/>
            <person name="Ikeda Y."/>
            <person name="Inoue K."/>
            <person name="Inoue S.I."/>
            <person name="Ishida S."/>
            <person name="Jia Q."/>
            <person name="Kakita M."/>
            <person name="Kanazawa T."/>
            <person name="Kawai Y."/>
            <person name="Kawashima T."/>
            <person name="Kennedy M."/>
            <person name="Kinose K."/>
            <person name="Kinoshita T."/>
            <person name="Kohara Y."/>
            <person name="Koide E."/>
            <person name="Komatsu K."/>
            <person name="Kopischke S."/>
            <person name="Kubo M."/>
            <person name="Kyozuka J."/>
            <person name="Lagercrantz U."/>
            <person name="Lin S.S."/>
            <person name="Lindquist E."/>
            <person name="Lipzen A.M."/>
            <person name="Lu C.W."/>
            <person name="De Luna E."/>
            <person name="Martienssen R.A."/>
            <person name="Minamino N."/>
            <person name="Mizutani M."/>
            <person name="Mizutani M."/>
            <person name="Mochizuki N."/>
            <person name="Monte I."/>
            <person name="Mosher R."/>
            <person name="Nagasaki H."/>
            <person name="Nakagami H."/>
            <person name="Naramoto S."/>
            <person name="Nishitani K."/>
            <person name="Ohtani M."/>
            <person name="Okamoto T."/>
            <person name="Okumura M."/>
            <person name="Phillips J."/>
            <person name="Pollak B."/>
            <person name="Reinders A."/>
            <person name="Rovekamp M."/>
            <person name="Sano R."/>
            <person name="Sawa S."/>
            <person name="Schmid M.W."/>
            <person name="Shirakawa M."/>
            <person name="Solano R."/>
            <person name="Spunde A."/>
            <person name="Suetsugu N."/>
            <person name="Sugano S."/>
            <person name="Sugiyama A."/>
            <person name="Sun R."/>
            <person name="Suzuki Y."/>
            <person name="Takenaka M."/>
            <person name="Takezawa D."/>
            <person name="Tomogane H."/>
            <person name="Tsuzuki M."/>
            <person name="Ueda T."/>
            <person name="Umeda M."/>
            <person name="Ward J.M."/>
            <person name="Watanabe Y."/>
            <person name="Yazaki K."/>
            <person name="Yokoyama R."/>
            <person name="Yoshitake Y."/>
            <person name="Yotsui I."/>
            <person name="Zachgo S."/>
            <person name="Schmutz J."/>
        </authorList>
    </citation>
    <scope>NUCLEOTIDE SEQUENCE [LARGE SCALE GENOMIC DNA]</scope>
    <source>
        <strain evidence="3">Tak-1</strain>
    </source>
</reference>
<sequence>MSLHVMLLLGSGLGFGPVVVLCEPRLTQNDHAGHGEKAMAVQRKVNGKRPRASHKILSLVQGLDSTFPHFCGLDSRPQSSKQTHGDRFFFGLSRNLRMFPVHQIVEQFLPFLLAGHLVRKRRSSFTTRSRGNHLCA</sequence>
<dbReference type="Proteomes" id="UP000244005">
    <property type="component" value="Unassembled WGS sequence"/>
</dbReference>
<dbReference type="AlphaFoldDB" id="A0A2R6WBW5"/>
<dbReference type="Gramene" id="Mp4g09060.1">
    <property type="protein sequence ID" value="Mp4g09060.1.cds1"/>
    <property type="gene ID" value="Mp4g09060"/>
</dbReference>
<gene>
    <name evidence="2" type="ORF">MARPO_0112s0007</name>
</gene>
<protein>
    <recommendedName>
        <fullName evidence="4">Secreted protein</fullName>
    </recommendedName>
</protein>
<evidence type="ECO:0000313" key="3">
    <source>
        <dbReference type="Proteomes" id="UP000244005"/>
    </source>
</evidence>